<keyword evidence="2" id="KW-1185">Reference proteome</keyword>
<evidence type="ECO:0008006" key="3">
    <source>
        <dbReference type="Google" id="ProtNLM"/>
    </source>
</evidence>
<name>A0A0D2I3T6_9EURO</name>
<organism evidence="1 2">
    <name type="scientific">Fonsecaea multimorphosa CBS 102226</name>
    <dbReference type="NCBI Taxonomy" id="1442371"/>
    <lineage>
        <taxon>Eukaryota</taxon>
        <taxon>Fungi</taxon>
        <taxon>Dikarya</taxon>
        <taxon>Ascomycota</taxon>
        <taxon>Pezizomycotina</taxon>
        <taxon>Eurotiomycetes</taxon>
        <taxon>Chaetothyriomycetidae</taxon>
        <taxon>Chaetothyriales</taxon>
        <taxon>Herpotrichiellaceae</taxon>
        <taxon>Fonsecaea</taxon>
    </lineage>
</organism>
<dbReference type="VEuPathDB" id="FungiDB:Z520_12345"/>
<evidence type="ECO:0000313" key="1">
    <source>
        <dbReference type="EMBL" id="KIX91956.1"/>
    </source>
</evidence>
<protein>
    <recommendedName>
        <fullName evidence="3">VOC domain-containing protein</fullName>
    </recommendedName>
</protein>
<accession>A0A0D2I3T6</accession>
<dbReference type="Gene3D" id="3.10.180.10">
    <property type="entry name" value="2,3-Dihydroxybiphenyl 1,2-Dioxygenase, domain 1"/>
    <property type="match status" value="1"/>
</dbReference>
<dbReference type="AlphaFoldDB" id="A0A0D2I3T6"/>
<gene>
    <name evidence="1" type="ORF">Z520_12345</name>
</gene>
<dbReference type="EMBL" id="KN848115">
    <property type="protein sequence ID" value="KIX91956.1"/>
    <property type="molecule type" value="Genomic_DNA"/>
</dbReference>
<dbReference type="OrthoDB" id="5330508at2759"/>
<dbReference type="SUPFAM" id="SSF54593">
    <property type="entry name" value="Glyoxalase/Bleomycin resistance protein/Dihydroxybiphenyl dioxygenase"/>
    <property type="match status" value="2"/>
</dbReference>
<dbReference type="Proteomes" id="UP000053411">
    <property type="component" value="Unassembled WGS sequence"/>
</dbReference>
<dbReference type="GeneID" id="27718091"/>
<dbReference type="InterPro" id="IPR029068">
    <property type="entry name" value="Glyas_Bleomycin-R_OHBP_Dase"/>
</dbReference>
<sequence length="315" mass="36183">MVHNYRIVRMLHPTHLVLDLDAAEKFLLEVFGRKCDKIEAYLPPPDKAPGFPRDYSITTMIADVWFDCIDPRKYVVDDQHFIEPVDQPHLLGTGWAVEGIRDLYQRFMDSGIRSTDQRNRIGTRDRIPQVQFTPKRPIFLTLPESTGTRYQVSPAEYIGKLDARTDPSWKLPPVSADDPLSIEFCSHHTILTKNLERQTHVLVDICGGKIIHTGRNEILKTDSTYVLLADAIYELGVPYEEGSFAMNDLRSRKPLDSYHSITFKVQDLAKVEKHLRDKKIRLIHQDETTIVTDPSDAIGIPWGFTTKRVPNDSRY</sequence>
<reference evidence="1 2" key="1">
    <citation type="submission" date="2015-01" db="EMBL/GenBank/DDBJ databases">
        <title>The Genome Sequence of Fonsecaea multimorphosa CBS 102226.</title>
        <authorList>
            <consortium name="The Broad Institute Genomics Platform"/>
            <person name="Cuomo C."/>
            <person name="de Hoog S."/>
            <person name="Gorbushina A."/>
            <person name="Stielow B."/>
            <person name="Teixiera M."/>
            <person name="Abouelleil A."/>
            <person name="Chapman S.B."/>
            <person name="Priest M."/>
            <person name="Young S.K."/>
            <person name="Wortman J."/>
            <person name="Nusbaum C."/>
            <person name="Birren B."/>
        </authorList>
    </citation>
    <scope>NUCLEOTIDE SEQUENCE [LARGE SCALE GENOMIC DNA]</scope>
    <source>
        <strain evidence="1 2">CBS 102226</strain>
    </source>
</reference>
<dbReference type="RefSeq" id="XP_016626079.1">
    <property type="nucleotide sequence ID" value="XM_016782831.1"/>
</dbReference>
<evidence type="ECO:0000313" key="2">
    <source>
        <dbReference type="Proteomes" id="UP000053411"/>
    </source>
</evidence>
<proteinExistence type="predicted"/>